<dbReference type="GeneID" id="7050224"/>
<dbReference type="Gene3D" id="1.10.510.10">
    <property type="entry name" value="Transferase(Phosphotransferase) domain 1"/>
    <property type="match status" value="1"/>
</dbReference>
<dbReference type="InterPro" id="IPR011009">
    <property type="entry name" value="Kinase-like_dom_sf"/>
</dbReference>
<dbReference type="Pfam" id="PF00069">
    <property type="entry name" value="Pkinase"/>
    <property type="match status" value="1"/>
</dbReference>
<evidence type="ECO:0000256" key="3">
    <source>
        <dbReference type="PROSITE-ProRule" id="PRU10141"/>
    </source>
</evidence>
<dbReference type="InterPro" id="IPR017441">
    <property type="entry name" value="Protein_kinase_ATP_BS"/>
</dbReference>
<keyword evidence="2 3" id="KW-0067">ATP-binding</keyword>
<proteinExistence type="inferred from homology"/>
<gene>
    <name evidence="6" type="ORF">SJAG_02249</name>
</gene>
<dbReference type="STRING" id="402676.B6K1Y7"/>
<dbReference type="eggNOG" id="KOG0032">
    <property type="taxonomic scope" value="Eukaryota"/>
</dbReference>
<reference evidence="6 7" key="1">
    <citation type="journal article" date="2011" name="Science">
        <title>Comparative functional genomics of the fission yeasts.</title>
        <authorList>
            <person name="Rhind N."/>
            <person name="Chen Z."/>
            <person name="Yassour M."/>
            <person name="Thompson D.A."/>
            <person name="Haas B.J."/>
            <person name="Habib N."/>
            <person name="Wapinski I."/>
            <person name="Roy S."/>
            <person name="Lin M.F."/>
            <person name="Heiman D.I."/>
            <person name="Young S.K."/>
            <person name="Furuya K."/>
            <person name="Guo Y."/>
            <person name="Pidoux A."/>
            <person name="Chen H.M."/>
            <person name="Robbertse B."/>
            <person name="Goldberg J.M."/>
            <person name="Aoki K."/>
            <person name="Bayne E.H."/>
            <person name="Berlin A.M."/>
            <person name="Desjardins C.A."/>
            <person name="Dobbs E."/>
            <person name="Dukaj L."/>
            <person name="Fan L."/>
            <person name="FitzGerald M.G."/>
            <person name="French C."/>
            <person name="Gujja S."/>
            <person name="Hansen K."/>
            <person name="Keifenheim D."/>
            <person name="Levin J.Z."/>
            <person name="Mosher R.A."/>
            <person name="Mueller C.A."/>
            <person name="Pfiffner J."/>
            <person name="Priest M."/>
            <person name="Russ C."/>
            <person name="Smialowska A."/>
            <person name="Swoboda P."/>
            <person name="Sykes S.M."/>
            <person name="Vaughn M."/>
            <person name="Vengrova S."/>
            <person name="Yoder R."/>
            <person name="Zeng Q."/>
            <person name="Allshire R."/>
            <person name="Baulcombe D."/>
            <person name="Birren B.W."/>
            <person name="Brown W."/>
            <person name="Ekwall K."/>
            <person name="Kellis M."/>
            <person name="Leatherwood J."/>
            <person name="Levin H."/>
            <person name="Margalit H."/>
            <person name="Martienssen R."/>
            <person name="Nieduszynski C.A."/>
            <person name="Spatafora J.W."/>
            <person name="Friedman N."/>
            <person name="Dalgaard J.Z."/>
            <person name="Baumann P."/>
            <person name="Niki H."/>
            <person name="Regev A."/>
            <person name="Nusbaum C."/>
        </authorList>
    </citation>
    <scope>NUCLEOTIDE SEQUENCE [LARGE SCALE GENOMIC DNA]</scope>
    <source>
        <strain evidence="7">yFS275 / FY16936</strain>
    </source>
</reference>
<dbReference type="OrthoDB" id="74764at2759"/>
<dbReference type="SMART" id="SM00220">
    <property type="entry name" value="S_TKc"/>
    <property type="match status" value="1"/>
</dbReference>
<dbReference type="PROSITE" id="PS00107">
    <property type="entry name" value="PROTEIN_KINASE_ATP"/>
    <property type="match status" value="1"/>
</dbReference>
<keyword evidence="6" id="KW-0418">Kinase</keyword>
<evidence type="ECO:0000256" key="2">
    <source>
        <dbReference type="ARBA" id="ARBA00022840"/>
    </source>
</evidence>
<dbReference type="GO" id="GO:0005516">
    <property type="term" value="F:calmodulin binding"/>
    <property type="evidence" value="ECO:0000318"/>
    <property type="project" value="GO_Central"/>
</dbReference>
<dbReference type="PIRSF" id="PIRSF000654">
    <property type="entry name" value="Integrin-linked_kinase"/>
    <property type="match status" value="1"/>
</dbReference>
<dbReference type="AlphaFoldDB" id="B6K1Y7"/>
<dbReference type="JaponicusDB" id="SJAG_02249"/>
<dbReference type="PANTHER" id="PTHR24347">
    <property type="entry name" value="SERINE/THREONINE-PROTEIN KINASE"/>
    <property type="match status" value="1"/>
</dbReference>
<dbReference type="CDD" id="cd05117">
    <property type="entry name" value="STKc_CAMK"/>
    <property type="match status" value="1"/>
</dbReference>
<name>B6K1Y7_SCHJY</name>
<keyword evidence="7" id="KW-1185">Reference proteome</keyword>
<dbReference type="GO" id="GO:0005634">
    <property type="term" value="C:nucleus"/>
    <property type="evidence" value="ECO:0000318"/>
    <property type="project" value="GO_Central"/>
</dbReference>
<organism evidence="6 7">
    <name type="scientific">Schizosaccharomyces japonicus (strain yFS275 / FY16936)</name>
    <name type="common">Fission yeast</name>
    <dbReference type="NCBI Taxonomy" id="402676"/>
    <lineage>
        <taxon>Eukaryota</taxon>
        <taxon>Fungi</taxon>
        <taxon>Dikarya</taxon>
        <taxon>Ascomycota</taxon>
        <taxon>Taphrinomycotina</taxon>
        <taxon>Schizosaccharomycetes</taxon>
        <taxon>Schizosaccharomycetales</taxon>
        <taxon>Schizosaccharomycetaceae</taxon>
        <taxon>Schizosaccharomyces</taxon>
    </lineage>
</organism>
<dbReference type="GO" id="GO:0007165">
    <property type="term" value="P:signal transduction"/>
    <property type="evidence" value="ECO:0000318"/>
    <property type="project" value="GO_Central"/>
</dbReference>
<protein>
    <submittedName>
        <fullName evidence="6">CAMK/CAMK1 protein kinase</fullName>
    </submittedName>
</protein>
<dbReference type="GO" id="GO:0004683">
    <property type="term" value="F:calcium/calmodulin-dependent protein kinase activity"/>
    <property type="evidence" value="ECO:0000318"/>
    <property type="project" value="GO_Central"/>
</dbReference>
<dbReference type="VEuPathDB" id="FungiDB:SJAG_02249"/>
<dbReference type="PROSITE" id="PS00108">
    <property type="entry name" value="PROTEIN_KINASE_ST"/>
    <property type="match status" value="1"/>
</dbReference>
<dbReference type="SUPFAM" id="SSF56112">
    <property type="entry name" value="Protein kinase-like (PK-like)"/>
    <property type="match status" value="1"/>
</dbReference>
<sequence>MSSSQNLMDLEVNQSVYDVLQGYDVGDVIGKGSYSVVRKVTDKKTKKNFAVKVIRKDALQDNLKYVQQEIRIMTDVSVGHPNILTLYKAYETDEFFLLLTDLAEGGELYDCVCAKGQFNEAVVKCIIRQLVSAVAYIHKNGIVHRDLKPENVLLECRDDYTNLWIADFGLANILNEESRGVLHTMCGTPGYMAPECIRQLGHAQPVDLWSIGVITYLLIAGFAPFERQTPALEMRAVLKSDYTFPSDVFQNISDECKNFIKSCLVQNPNDRITAEDALRHPFLKE</sequence>
<dbReference type="OMA" id="QQEIRIM"/>
<dbReference type="Proteomes" id="UP000001744">
    <property type="component" value="Unassembled WGS sequence"/>
</dbReference>
<dbReference type="FunFam" id="1.10.510.10:FF:000571">
    <property type="entry name" value="Maternal embryonic leucine zipper kinase"/>
    <property type="match status" value="1"/>
</dbReference>
<dbReference type="GO" id="GO:0005524">
    <property type="term" value="F:ATP binding"/>
    <property type="evidence" value="ECO:0007669"/>
    <property type="project" value="UniProtKB-UniRule"/>
</dbReference>
<evidence type="ECO:0000256" key="1">
    <source>
        <dbReference type="ARBA" id="ARBA00022741"/>
    </source>
</evidence>
<dbReference type="HOGENOM" id="CLU_000288_63_0_1"/>
<evidence type="ECO:0000313" key="6">
    <source>
        <dbReference type="EMBL" id="EEB07168.1"/>
    </source>
</evidence>
<evidence type="ECO:0000259" key="5">
    <source>
        <dbReference type="PROSITE" id="PS50011"/>
    </source>
</evidence>
<evidence type="ECO:0000313" key="7">
    <source>
        <dbReference type="Proteomes" id="UP000001744"/>
    </source>
</evidence>
<dbReference type="InterPro" id="IPR000719">
    <property type="entry name" value="Prot_kinase_dom"/>
</dbReference>
<comment type="similarity">
    <text evidence="4">Belongs to the protein kinase superfamily.</text>
</comment>
<keyword evidence="1 3" id="KW-0547">Nucleotide-binding</keyword>
<feature type="binding site" evidence="3">
    <location>
        <position position="56"/>
    </location>
    <ligand>
        <name>ATP</name>
        <dbReference type="ChEBI" id="CHEBI:30616"/>
    </ligand>
</feature>
<evidence type="ECO:0000256" key="4">
    <source>
        <dbReference type="RuleBase" id="RU000304"/>
    </source>
</evidence>
<dbReference type="PROSITE" id="PS50011">
    <property type="entry name" value="PROTEIN_KINASE_DOM"/>
    <property type="match status" value="1"/>
</dbReference>
<dbReference type="RefSeq" id="XP_002173461.1">
    <property type="nucleotide sequence ID" value="XM_002173425.2"/>
</dbReference>
<accession>B6K1Y7</accession>
<dbReference type="GO" id="GO:0005737">
    <property type="term" value="C:cytoplasm"/>
    <property type="evidence" value="ECO:0000318"/>
    <property type="project" value="GO_Central"/>
</dbReference>
<dbReference type="GO" id="GO:0034599">
    <property type="term" value="P:cellular response to oxidative stress"/>
    <property type="evidence" value="ECO:0000318"/>
    <property type="project" value="GO_Central"/>
</dbReference>
<feature type="domain" description="Protein kinase" evidence="5">
    <location>
        <begin position="23"/>
        <end position="283"/>
    </location>
</feature>
<keyword evidence="6" id="KW-0808">Transferase</keyword>
<dbReference type="InterPro" id="IPR008271">
    <property type="entry name" value="Ser/Thr_kinase_AS"/>
</dbReference>
<dbReference type="EMBL" id="KE651166">
    <property type="protein sequence ID" value="EEB07168.1"/>
    <property type="molecule type" value="Genomic_DNA"/>
</dbReference>
<keyword evidence="4" id="KW-0723">Serine/threonine-protein kinase</keyword>